<dbReference type="GeneID" id="47012596"/>
<dbReference type="Proteomes" id="UP000337189">
    <property type="component" value="Unassembled WGS sequence"/>
</dbReference>
<proteinExistence type="predicted"/>
<dbReference type="AlphaFoldDB" id="A0A5E4XYH3"/>
<dbReference type="EMBL" id="CABPSJ010000006">
    <property type="protein sequence ID" value="VVE41108.1"/>
    <property type="molecule type" value="Genomic_DNA"/>
</dbReference>
<evidence type="ECO:0000313" key="2">
    <source>
        <dbReference type="Proteomes" id="UP000337189"/>
    </source>
</evidence>
<sequence length="387" mass="44560">MFQNTTPFNPPESSPFTQWDDRQVASPSRYWEVGEYAKVLNQLDSFLAGVLRTTQVPFDIRIQWGREVAVRNPVGVYGYRSLVGFLPSCARWMDLYRPGYHYSADLQLFFDCFRQHPFAGVFSNGVLASPCDQVYVAKLYNDFVGCLRIEAIRRGVKKRLCDWRANLKDQEQAIRRYVAKLQAAYPSLHQIRCDLHYTDYAMSDADTRLRTSWALSNGNWLELASNVPSGHGRPETAARFDPAIAMADRDRFFDNQRGADNDLFEPMVGYICKMEQGGIHRANHFHCVFFFDATRVTQAQVEGFKCRIEDRWRKVTRGHGLTFDCHEGSRRAELEAQGRWVLNGLNRANPAEASKFVEYLVCYLTKDKMQMLRIKPAEKACTLTMGH</sequence>
<protein>
    <recommendedName>
        <fullName evidence="3">Inovirus Gp2 family protein</fullName>
    </recommendedName>
</protein>
<organism evidence="1 2">
    <name type="scientific">Pandoraea communis</name>
    <dbReference type="NCBI Taxonomy" id="2508297"/>
    <lineage>
        <taxon>Bacteria</taxon>
        <taxon>Pseudomonadati</taxon>
        <taxon>Pseudomonadota</taxon>
        <taxon>Betaproteobacteria</taxon>
        <taxon>Burkholderiales</taxon>
        <taxon>Burkholderiaceae</taxon>
        <taxon>Pandoraea</taxon>
    </lineage>
</organism>
<evidence type="ECO:0008006" key="3">
    <source>
        <dbReference type="Google" id="ProtNLM"/>
    </source>
</evidence>
<evidence type="ECO:0000313" key="1">
    <source>
        <dbReference type="EMBL" id="VVE41108.1"/>
    </source>
</evidence>
<reference evidence="1 2" key="1">
    <citation type="submission" date="2019-08" db="EMBL/GenBank/DDBJ databases">
        <authorList>
            <person name="Peeters C."/>
        </authorList>
    </citation>
    <scope>NUCLEOTIDE SEQUENCE [LARGE SCALE GENOMIC DNA]</scope>
    <source>
        <strain evidence="1 2">LMG 31110</strain>
    </source>
</reference>
<name>A0A5E4XYH3_9BURK</name>
<accession>A0A5E4XYH3</accession>
<dbReference type="RefSeq" id="WP_082164683.1">
    <property type="nucleotide sequence ID" value="NZ_CABPSJ010000006.1"/>
</dbReference>
<gene>
    <name evidence="1" type="ORF">PCO31110_04213</name>
</gene>
<dbReference type="OrthoDB" id="8592743at2"/>